<dbReference type="InterPro" id="IPR001245">
    <property type="entry name" value="Ser-Thr/Tyr_kinase_cat_dom"/>
</dbReference>
<dbReference type="FunFam" id="3.30.200.20:FF:000178">
    <property type="entry name" value="serine/threonine-protein kinase PBS1-like"/>
    <property type="match status" value="1"/>
</dbReference>
<dbReference type="Gene3D" id="3.30.200.20">
    <property type="entry name" value="Phosphorylase Kinase, domain 1"/>
    <property type="match status" value="1"/>
</dbReference>
<evidence type="ECO:0000256" key="6">
    <source>
        <dbReference type="ARBA" id="ARBA00022741"/>
    </source>
</evidence>
<evidence type="ECO:0000256" key="2">
    <source>
        <dbReference type="ARBA" id="ARBA00022527"/>
    </source>
</evidence>
<evidence type="ECO:0000313" key="15">
    <source>
        <dbReference type="EMBL" id="GKV23582.1"/>
    </source>
</evidence>
<dbReference type="InterPro" id="IPR011009">
    <property type="entry name" value="Kinase-like_dom_sf"/>
</dbReference>
<dbReference type="PROSITE" id="PS50011">
    <property type="entry name" value="PROTEIN_KINASE_DOM"/>
    <property type="match status" value="1"/>
</dbReference>
<protein>
    <recommendedName>
        <fullName evidence="14">Protein kinase domain-containing protein</fullName>
    </recommendedName>
</protein>
<evidence type="ECO:0000256" key="11">
    <source>
        <dbReference type="ARBA" id="ARBA00023180"/>
    </source>
</evidence>
<dbReference type="InterPro" id="IPR045874">
    <property type="entry name" value="LRK10/LRL21-25-like"/>
</dbReference>
<evidence type="ECO:0000256" key="10">
    <source>
        <dbReference type="ARBA" id="ARBA00023136"/>
    </source>
</evidence>
<evidence type="ECO:0000256" key="12">
    <source>
        <dbReference type="PROSITE-ProRule" id="PRU10141"/>
    </source>
</evidence>
<dbReference type="Pfam" id="PF07714">
    <property type="entry name" value="PK_Tyr_Ser-Thr"/>
    <property type="match status" value="1"/>
</dbReference>
<keyword evidence="16" id="KW-1185">Reference proteome</keyword>
<gene>
    <name evidence="15" type="ORF">SLEP1_g33291</name>
</gene>
<keyword evidence="3" id="KW-0808">Transferase</keyword>
<proteinExistence type="inferred from homology"/>
<feature type="domain" description="Protein kinase" evidence="14">
    <location>
        <begin position="63"/>
        <end position="352"/>
    </location>
</feature>
<dbReference type="GO" id="GO:0016020">
    <property type="term" value="C:membrane"/>
    <property type="evidence" value="ECO:0007669"/>
    <property type="project" value="UniProtKB-SubCell"/>
</dbReference>
<name>A0AAV5KG57_9ROSI</name>
<evidence type="ECO:0000313" key="16">
    <source>
        <dbReference type="Proteomes" id="UP001054252"/>
    </source>
</evidence>
<comment type="subcellular location">
    <subcellularLocation>
        <location evidence="1">Membrane</location>
        <topology evidence="1">Single-pass type I membrane protein</topology>
    </subcellularLocation>
</comment>
<keyword evidence="9" id="KW-1133">Transmembrane helix</keyword>
<dbReference type="InterPro" id="IPR017441">
    <property type="entry name" value="Protein_kinase_ATP_BS"/>
</dbReference>
<dbReference type="Proteomes" id="UP001054252">
    <property type="component" value="Unassembled WGS sequence"/>
</dbReference>
<dbReference type="InterPro" id="IPR008271">
    <property type="entry name" value="Ser/Thr_kinase_AS"/>
</dbReference>
<dbReference type="SUPFAM" id="SSF56112">
    <property type="entry name" value="Protein kinase-like (PK-like)"/>
    <property type="match status" value="1"/>
</dbReference>
<keyword evidence="5" id="KW-0732">Signal</keyword>
<dbReference type="AlphaFoldDB" id="A0AAV5KG57"/>
<evidence type="ECO:0000256" key="1">
    <source>
        <dbReference type="ARBA" id="ARBA00004479"/>
    </source>
</evidence>
<keyword evidence="2 13" id="KW-0723">Serine/threonine-protein kinase</keyword>
<keyword evidence="7" id="KW-0418">Kinase</keyword>
<keyword evidence="11" id="KW-0325">Glycoprotein</keyword>
<dbReference type="GO" id="GO:0004674">
    <property type="term" value="F:protein serine/threonine kinase activity"/>
    <property type="evidence" value="ECO:0007669"/>
    <property type="project" value="UniProtKB-KW"/>
</dbReference>
<evidence type="ECO:0000256" key="9">
    <source>
        <dbReference type="ARBA" id="ARBA00022989"/>
    </source>
</evidence>
<dbReference type="InterPro" id="IPR000719">
    <property type="entry name" value="Prot_kinase_dom"/>
</dbReference>
<dbReference type="Gene3D" id="1.10.510.10">
    <property type="entry name" value="Transferase(Phosphotransferase) domain 1"/>
    <property type="match status" value="1"/>
</dbReference>
<evidence type="ECO:0000259" key="14">
    <source>
        <dbReference type="PROSITE" id="PS50011"/>
    </source>
</evidence>
<evidence type="ECO:0000256" key="8">
    <source>
        <dbReference type="ARBA" id="ARBA00022840"/>
    </source>
</evidence>
<dbReference type="SMART" id="SM00220">
    <property type="entry name" value="S_TKc"/>
    <property type="match status" value="1"/>
</dbReference>
<feature type="binding site" evidence="12">
    <location>
        <position position="91"/>
    </location>
    <ligand>
        <name>ATP</name>
        <dbReference type="ChEBI" id="CHEBI:30616"/>
    </ligand>
</feature>
<comment type="caution">
    <text evidence="15">The sequence shown here is derived from an EMBL/GenBank/DDBJ whole genome shotgun (WGS) entry which is preliminary data.</text>
</comment>
<accession>A0AAV5KG57</accession>
<organism evidence="15 16">
    <name type="scientific">Rubroshorea leprosula</name>
    <dbReference type="NCBI Taxonomy" id="152421"/>
    <lineage>
        <taxon>Eukaryota</taxon>
        <taxon>Viridiplantae</taxon>
        <taxon>Streptophyta</taxon>
        <taxon>Embryophyta</taxon>
        <taxon>Tracheophyta</taxon>
        <taxon>Spermatophyta</taxon>
        <taxon>Magnoliopsida</taxon>
        <taxon>eudicotyledons</taxon>
        <taxon>Gunneridae</taxon>
        <taxon>Pentapetalae</taxon>
        <taxon>rosids</taxon>
        <taxon>malvids</taxon>
        <taxon>Malvales</taxon>
        <taxon>Dipterocarpaceae</taxon>
        <taxon>Rubroshorea</taxon>
    </lineage>
</organism>
<keyword evidence="10" id="KW-0472">Membrane</keyword>
<dbReference type="FunFam" id="1.10.510.10:FF:000590">
    <property type="entry name" value="PR5-like receptor kinase"/>
    <property type="match status" value="1"/>
</dbReference>
<dbReference type="PROSITE" id="PS00108">
    <property type="entry name" value="PROTEIN_KINASE_ST"/>
    <property type="match status" value="1"/>
</dbReference>
<dbReference type="PANTHER" id="PTHR27009">
    <property type="entry name" value="RUST RESISTANCE KINASE LR10-RELATED"/>
    <property type="match status" value="1"/>
</dbReference>
<evidence type="ECO:0000256" key="13">
    <source>
        <dbReference type="RuleBase" id="RU000304"/>
    </source>
</evidence>
<sequence length="369" mass="41110">MGTGVLLTCILMNFLKKKKSPIIPMGVFKKVTETDRDIEDFIKNHESLAPKRYSFSDVKKMTNSFKEKLGQGGYGDVYKGTLPDGHLVAVKVLNASKGNGQEFINEVASISRTSHVNVVTLLGFCLQGQKRALIYEFMPNGSLEKFIFKKSTLKANQHLGWEKLYQIAIGIARGLEYLHRGCNTRILHLDIKPHNILLDEDFCPKISDFGLSKLCTRKDSIVSILEARGTIGYIAPEVFSRNFGAVSHKSDIYSYGMMVLEMVGGRKSSEMGLIDSSEIYFPHQFYKDLELANELESQGLRTTEESECEKKMILVGLWCIQTNPSDRPSTNKVIEMLEGSIEALPIPPKPFLSSPPVSPLSSATASMLV</sequence>
<dbReference type="PROSITE" id="PS00107">
    <property type="entry name" value="PROTEIN_KINASE_ATP"/>
    <property type="match status" value="1"/>
</dbReference>
<dbReference type="CDD" id="cd14066">
    <property type="entry name" value="STKc_IRAK"/>
    <property type="match status" value="1"/>
</dbReference>
<evidence type="ECO:0000256" key="4">
    <source>
        <dbReference type="ARBA" id="ARBA00022692"/>
    </source>
</evidence>
<dbReference type="GO" id="GO:0005524">
    <property type="term" value="F:ATP binding"/>
    <property type="evidence" value="ECO:0007669"/>
    <property type="project" value="UniProtKB-UniRule"/>
</dbReference>
<comment type="similarity">
    <text evidence="13">Belongs to the protein kinase superfamily.</text>
</comment>
<keyword evidence="8 12" id="KW-0067">ATP-binding</keyword>
<evidence type="ECO:0000256" key="7">
    <source>
        <dbReference type="ARBA" id="ARBA00022777"/>
    </source>
</evidence>
<dbReference type="EMBL" id="BPVZ01000063">
    <property type="protein sequence ID" value="GKV23582.1"/>
    <property type="molecule type" value="Genomic_DNA"/>
</dbReference>
<keyword evidence="6 12" id="KW-0547">Nucleotide-binding</keyword>
<reference evidence="15 16" key="1">
    <citation type="journal article" date="2021" name="Commun. Biol.">
        <title>The genome of Shorea leprosula (Dipterocarpaceae) highlights the ecological relevance of drought in aseasonal tropical rainforests.</title>
        <authorList>
            <person name="Ng K.K.S."/>
            <person name="Kobayashi M.J."/>
            <person name="Fawcett J.A."/>
            <person name="Hatakeyama M."/>
            <person name="Paape T."/>
            <person name="Ng C.H."/>
            <person name="Ang C.C."/>
            <person name="Tnah L.H."/>
            <person name="Lee C.T."/>
            <person name="Nishiyama T."/>
            <person name="Sese J."/>
            <person name="O'Brien M.J."/>
            <person name="Copetti D."/>
            <person name="Mohd Noor M.I."/>
            <person name="Ong R.C."/>
            <person name="Putra M."/>
            <person name="Sireger I.Z."/>
            <person name="Indrioko S."/>
            <person name="Kosugi Y."/>
            <person name="Izuno A."/>
            <person name="Isagi Y."/>
            <person name="Lee S.L."/>
            <person name="Shimizu K.K."/>
        </authorList>
    </citation>
    <scope>NUCLEOTIDE SEQUENCE [LARGE SCALE GENOMIC DNA]</scope>
    <source>
        <strain evidence="15">214</strain>
    </source>
</reference>
<evidence type="ECO:0000256" key="3">
    <source>
        <dbReference type="ARBA" id="ARBA00022679"/>
    </source>
</evidence>
<evidence type="ECO:0000256" key="5">
    <source>
        <dbReference type="ARBA" id="ARBA00022729"/>
    </source>
</evidence>
<keyword evidence="4" id="KW-0812">Transmembrane</keyword>